<organism evidence="1 2">
    <name type="scientific">Adhaeribacter arboris</name>
    <dbReference type="NCBI Taxonomy" id="2072846"/>
    <lineage>
        <taxon>Bacteria</taxon>
        <taxon>Pseudomonadati</taxon>
        <taxon>Bacteroidota</taxon>
        <taxon>Cytophagia</taxon>
        <taxon>Cytophagales</taxon>
        <taxon>Hymenobacteraceae</taxon>
        <taxon>Adhaeribacter</taxon>
    </lineage>
</organism>
<dbReference type="OrthoDB" id="9787207at2"/>
<dbReference type="Proteomes" id="UP000240357">
    <property type="component" value="Unassembled WGS sequence"/>
</dbReference>
<protein>
    <recommendedName>
        <fullName evidence="3">Winged helix-turn-helix domain-containing protein</fullName>
    </recommendedName>
</protein>
<dbReference type="PANTHER" id="PTHR30528:SF0">
    <property type="entry name" value="CYTOPLASMIC PROTEIN"/>
    <property type="match status" value="1"/>
</dbReference>
<dbReference type="EMBL" id="PYFT01000001">
    <property type="protein sequence ID" value="PSR55779.1"/>
    <property type="molecule type" value="Genomic_DNA"/>
</dbReference>
<dbReference type="Pfam" id="PF06224">
    <property type="entry name" value="AlkZ-like"/>
    <property type="match status" value="1"/>
</dbReference>
<comment type="caution">
    <text evidence="1">The sequence shown here is derived from an EMBL/GenBank/DDBJ whole genome shotgun (WGS) entry which is preliminary data.</text>
</comment>
<evidence type="ECO:0000313" key="1">
    <source>
        <dbReference type="EMBL" id="PSR55779.1"/>
    </source>
</evidence>
<name>A0A2T2YJW3_9BACT</name>
<evidence type="ECO:0008006" key="3">
    <source>
        <dbReference type="Google" id="ProtNLM"/>
    </source>
</evidence>
<reference evidence="1 2" key="1">
    <citation type="submission" date="2018-03" db="EMBL/GenBank/DDBJ databases">
        <title>Adhaeribacter sp. HMF7605 Genome sequencing and assembly.</title>
        <authorList>
            <person name="Kang H."/>
            <person name="Kang J."/>
            <person name="Cha I."/>
            <person name="Kim H."/>
            <person name="Joh K."/>
        </authorList>
    </citation>
    <scope>NUCLEOTIDE SEQUENCE [LARGE SCALE GENOMIC DNA]</scope>
    <source>
        <strain evidence="1 2">HMF7605</strain>
    </source>
</reference>
<evidence type="ECO:0000313" key="2">
    <source>
        <dbReference type="Proteomes" id="UP000240357"/>
    </source>
</evidence>
<accession>A0A2T2YJW3</accession>
<dbReference type="InterPro" id="IPR009351">
    <property type="entry name" value="AlkZ-like"/>
</dbReference>
<proteinExistence type="predicted"/>
<gene>
    <name evidence="1" type="ORF">AHMF7605_20885</name>
</gene>
<keyword evidence="2" id="KW-1185">Reference proteome</keyword>
<dbReference type="PANTHER" id="PTHR30528">
    <property type="entry name" value="CYTOPLASMIC PROTEIN"/>
    <property type="match status" value="1"/>
</dbReference>
<dbReference type="RefSeq" id="WP_106931961.1">
    <property type="nucleotide sequence ID" value="NZ_PYFT01000001.1"/>
</dbReference>
<dbReference type="AlphaFoldDB" id="A0A2T2YJW3"/>
<sequence>MKYTKENIKSYILYNQNLFSHSERKMYYSLKDLMDCICRMGVIQIDSINVVERSHYLTLWSRLGFYNKSDLDSLIYGEQKQLFEYWFHCASLIPLNIYKYLADKMDTYKNNNDKWSKEWLSQPENLILMKQVYEHVKSHGNVRSADFDEEKPIGGWWNRKPTKNALEQLYNRGDLMVTDRVNFCRIYDIKERVLPNWVDKSQISFQEAIAFKLTLSAKCLGVFFLQELMNYANIRKSSIEGVLASIIKKGEIIPIEVAEFREPMYIHKEKISDLSNFTEANIDSTWTTFLSPFDCIFWNKKRNRVIFDFENVFEAYKPEKSRKWGYYNMPILYRGNFIGRIDPKVDRQSKKLILKSIFLEKGIKISESLIKDISRTLADFQRFNNANSIEIHFSNSDEFRRKLIKSGI</sequence>